<protein>
    <submittedName>
        <fullName evidence="1">Uncharacterized protein</fullName>
    </submittedName>
</protein>
<dbReference type="EMBL" id="CP029042">
    <property type="protein sequence ID" value="AZS75123.1"/>
    <property type="molecule type" value="Genomic_DNA"/>
</dbReference>
<accession>A0A3S9YJ44</accession>
<proteinExistence type="predicted"/>
<sequence length="128" mass="14136">MTEISFPEPHIGPEWARRRIGAFRDAAAFERFAAVYREAMDGLPEPDEQRTVDTSYGAVRVYRFGTGDGVPLVLMDAGKAAARARTLRDSTVEVWPEASHAINGEYRSGSRSGCTPFSTGWRTVRADP</sequence>
<dbReference type="Proteomes" id="UP000275579">
    <property type="component" value="Chromosome"/>
</dbReference>
<gene>
    <name evidence="1" type="ORF">DDE74_33165</name>
</gene>
<reference evidence="1 2" key="1">
    <citation type="submission" date="2018-04" db="EMBL/GenBank/DDBJ databases">
        <title>Complete genome sequences of Streptomyces lydicus strain WYEC and characterization of antagonistic properties of biological control agents.</title>
        <authorList>
            <person name="Mariita R.M."/>
            <person name="Sello J.K."/>
        </authorList>
    </citation>
    <scope>NUCLEOTIDE SEQUENCE [LARGE SCALE GENOMIC DNA]</scope>
    <source>
        <strain evidence="1 2">WYEC 108</strain>
    </source>
</reference>
<name>A0A3S9YJ44_9ACTN</name>
<organism evidence="1 2">
    <name type="scientific">Streptomyces lydicus</name>
    <dbReference type="NCBI Taxonomy" id="47763"/>
    <lineage>
        <taxon>Bacteria</taxon>
        <taxon>Bacillati</taxon>
        <taxon>Actinomycetota</taxon>
        <taxon>Actinomycetes</taxon>
        <taxon>Kitasatosporales</taxon>
        <taxon>Streptomycetaceae</taxon>
        <taxon>Streptomyces</taxon>
    </lineage>
</organism>
<dbReference type="RefSeq" id="WP_127153899.1">
    <property type="nucleotide sequence ID" value="NZ_CP029042.1"/>
</dbReference>
<evidence type="ECO:0000313" key="1">
    <source>
        <dbReference type="EMBL" id="AZS75123.1"/>
    </source>
</evidence>
<dbReference type="AlphaFoldDB" id="A0A3S9YJ44"/>
<evidence type="ECO:0000313" key="2">
    <source>
        <dbReference type="Proteomes" id="UP000275579"/>
    </source>
</evidence>